<dbReference type="PANTHER" id="PTHR10996">
    <property type="entry name" value="2-HYDROXYACID DEHYDROGENASE-RELATED"/>
    <property type="match status" value="1"/>
</dbReference>
<evidence type="ECO:0000256" key="1">
    <source>
        <dbReference type="ARBA" id="ARBA00023002"/>
    </source>
</evidence>
<dbReference type="PANTHER" id="PTHR10996:SF268">
    <property type="entry name" value="GLYOXYLATE_HYDROXYPYRUVATE REDUCTASE HPR3"/>
    <property type="match status" value="1"/>
</dbReference>
<evidence type="ECO:0000259" key="2">
    <source>
        <dbReference type="Pfam" id="PF02826"/>
    </source>
</evidence>
<dbReference type="SUPFAM" id="SSF51735">
    <property type="entry name" value="NAD(P)-binding Rossmann-fold domains"/>
    <property type="match status" value="1"/>
</dbReference>
<dbReference type="InterPro" id="IPR006140">
    <property type="entry name" value="D-isomer_DH_NAD-bd"/>
</dbReference>
<keyword evidence="1" id="KW-0560">Oxidoreductase</keyword>
<dbReference type="InterPro" id="IPR036291">
    <property type="entry name" value="NAD(P)-bd_dom_sf"/>
</dbReference>
<evidence type="ECO:0000313" key="4">
    <source>
        <dbReference type="Proteomes" id="UP000828251"/>
    </source>
</evidence>
<dbReference type="GO" id="GO:0005829">
    <property type="term" value="C:cytosol"/>
    <property type="evidence" value="ECO:0007669"/>
    <property type="project" value="TreeGrafter"/>
</dbReference>
<accession>A0A9D3VCE5</accession>
<dbReference type="Gene3D" id="3.40.50.720">
    <property type="entry name" value="NAD(P)-binding Rossmann-like Domain"/>
    <property type="match status" value="2"/>
</dbReference>
<gene>
    <name evidence="3" type="ORF">J1N35_027401</name>
</gene>
<feature type="domain" description="D-isomer specific 2-hydroxyacid dehydrogenase NAD-binding" evidence="2">
    <location>
        <begin position="36"/>
        <end position="88"/>
    </location>
</feature>
<dbReference type="EMBL" id="JAIQCV010000008">
    <property type="protein sequence ID" value="KAH1075073.1"/>
    <property type="molecule type" value="Genomic_DNA"/>
</dbReference>
<name>A0A9D3VCE5_9ROSI</name>
<dbReference type="GO" id="GO:0030267">
    <property type="term" value="F:glyoxylate reductase (NADPH) activity"/>
    <property type="evidence" value="ECO:0007669"/>
    <property type="project" value="TreeGrafter"/>
</dbReference>
<comment type="caution">
    <text evidence="3">The sequence shown here is derived from an EMBL/GenBank/DDBJ whole genome shotgun (WGS) entry which is preliminary data.</text>
</comment>
<dbReference type="Pfam" id="PF02826">
    <property type="entry name" value="2-Hacid_dh_C"/>
    <property type="match status" value="1"/>
</dbReference>
<organism evidence="3 4">
    <name type="scientific">Gossypium stocksii</name>
    <dbReference type="NCBI Taxonomy" id="47602"/>
    <lineage>
        <taxon>Eukaryota</taxon>
        <taxon>Viridiplantae</taxon>
        <taxon>Streptophyta</taxon>
        <taxon>Embryophyta</taxon>
        <taxon>Tracheophyta</taxon>
        <taxon>Spermatophyta</taxon>
        <taxon>Magnoliopsida</taxon>
        <taxon>eudicotyledons</taxon>
        <taxon>Gunneridae</taxon>
        <taxon>Pentapetalae</taxon>
        <taxon>rosids</taxon>
        <taxon>malvids</taxon>
        <taxon>Malvales</taxon>
        <taxon>Malvaceae</taxon>
        <taxon>Malvoideae</taxon>
        <taxon>Gossypium</taxon>
    </lineage>
</organism>
<reference evidence="3 4" key="1">
    <citation type="journal article" date="2021" name="Plant Biotechnol. J.">
        <title>Multi-omics assisted identification of the key and species-specific regulatory components of drought-tolerant mechanisms in Gossypium stocksii.</title>
        <authorList>
            <person name="Yu D."/>
            <person name="Ke L."/>
            <person name="Zhang D."/>
            <person name="Wu Y."/>
            <person name="Sun Y."/>
            <person name="Mei J."/>
            <person name="Sun J."/>
            <person name="Sun Y."/>
        </authorList>
    </citation>
    <scope>NUCLEOTIDE SEQUENCE [LARGE SCALE GENOMIC DNA]</scope>
    <source>
        <strain evidence="4">cv. E1</strain>
        <tissue evidence="3">Leaf</tissue>
    </source>
</reference>
<dbReference type="InterPro" id="IPR050223">
    <property type="entry name" value="D-isomer_2-hydroxyacid_DH"/>
</dbReference>
<keyword evidence="4" id="KW-1185">Reference proteome</keyword>
<dbReference type="GO" id="GO:0016618">
    <property type="term" value="F:hydroxypyruvate reductase [NAD(P)H] activity"/>
    <property type="evidence" value="ECO:0007669"/>
    <property type="project" value="TreeGrafter"/>
</dbReference>
<dbReference type="OrthoDB" id="298012at2759"/>
<protein>
    <recommendedName>
        <fullName evidence="2">D-isomer specific 2-hydroxyacid dehydrogenase NAD-binding domain-containing protein</fullName>
    </recommendedName>
</protein>
<dbReference type="AlphaFoldDB" id="A0A9D3VCE5"/>
<dbReference type="Proteomes" id="UP000828251">
    <property type="component" value="Unassembled WGS sequence"/>
</dbReference>
<dbReference type="GO" id="GO:0051287">
    <property type="term" value="F:NAD binding"/>
    <property type="evidence" value="ECO:0007669"/>
    <property type="project" value="InterPro"/>
</dbReference>
<evidence type="ECO:0000313" key="3">
    <source>
        <dbReference type="EMBL" id="KAH1075073.1"/>
    </source>
</evidence>
<sequence>MVAVEWKEDWDHGAWENWFRSYIRHWEKSGRKPGGNIGRGGLIDEKELVKFLVQGRVGGADLDVYEDKPHLPPELFTMDNVVLAPHAAVYTPESFEALQELVIGNLKAFFSDQPLISPAQLE</sequence>
<proteinExistence type="predicted"/>